<protein>
    <submittedName>
        <fullName evidence="1">Uncharacterized protein</fullName>
    </submittedName>
</protein>
<name>A0ABS7J2X6_9SPHN</name>
<gene>
    <name evidence="1" type="ORF">K3174_03970</name>
</gene>
<dbReference type="RefSeq" id="WP_221555773.1">
    <property type="nucleotide sequence ID" value="NZ_JAIGNO010000002.1"/>
</dbReference>
<comment type="caution">
    <text evidence="1">The sequence shown here is derived from an EMBL/GenBank/DDBJ whole genome shotgun (WGS) entry which is preliminary data.</text>
</comment>
<evidence type="ECO:0000313" key="1">
    <source>
        <dbReference type="EMBL" id="MBX7481674.1"/>
    </source>
</evidence>
<accession>A0ABS7J2X6</accession>
<reference evidence="1 2" key="1">
    <citation type="submission" date="2021-08" db="EMBL/GenBank/DDBJ databases">
        <title>Comparative Genomics Analysis of the Genus Qipengyuania Reveals Extensive Genetic Diversity and Metabolic Versatility, Including the Description of Fifteen Novel Species.</title>
        <authorList>
            <person name="Liu Y."/>
        </authorList>
    </citation>
    <scope>NUCLEOTIDE SEQUENCE [LARGE SCALE GENOMIC DNA]</scope>
    <source>
        <strain evidence="1 2">6D47A</strain>
    </source>
</reference>
<sequence length="293" mass="31328">MKPPTDWAALRAAREARIAADPETPGGMAAANSDMVARVVAGMGPDSRAVSPEGGARAVANMASDHAPAFCNPTGPKAYLNAYDLPAPATVSATRQRVDAALPLPAGYTQQDIYFLALEVNGTGVRFYGDLCLVLKPQATAADVRILNGNSYDLVRLPLSTRTGTDTALRSEAARFWGVWREDLTSMATLKVFAARRSERRFTTGQVSDAILDDEDYLEVLRLGSFDASDLQEVRITAASAAAEADAAERMRHGPTPSAASLLWRRRRRDAVAAFEAAGVPVRVVSHSGRLKS</sequence>
<proteinExistence type="predicted"/>
<keyword evidence="2" id="KW-1185">Reference proteome</keyword>
<evidence type="ECO:0000313" key="2">
    <source>
        <dbReference type="Proteomes" id="UP000755104"/>
    </source>
</evidence>
<dbReference type="EMBL" id="JAIGNO010000002">
    <property type="protein sequence ID" value="MBX7481674.1"/>
    <property type="molecule type" value="Genomic_DNA"/>
</dbReference>
<organism evidence="1 2">
    <name type="scientific">Qipengyuania qiaonensis</name>
    <dbReference type="NCBI Taxonomy" id="2867240"/>
    <lineage>
        <taxon>Bacteria</taxon>
        <taxon>Pseudomonadati</taxon>
        <taxon>Pseudomonadota</taxon>
        <taxon>Alphaproteobacteria</taxon>
        <taxon>Sphingomonadales</taxon>
        <taxon>Erythrobacteraceae</taxon>
        <taxon>Qipengyuania</taxon>
    </lineage>
</organism>
<dbReference type="Proteomes" id="UP000755104">
    <property type="component" value="Unassembled WGS sequence"/>
</dbReference>